<organism evidence="2 3">
    <name type="scientific">Aquibium oceanicum</name>
    <dbReference type="NCBI Taxonomy" id="1670800"/>
    <lineage>
        <taxon>Bacteria</taxon>
        <taxon>Pseudomonadati</taxon>
        <taxon>Pseudomonadota</taxon>
        <taxon>Alphaproteobacteria</taxon>
        <taxon>Hyphomicrobiales</taxon>
        <taxon>Phyllobacteriaceae</taxon>
        <taxon>Aquibium</taxon>
    </lineage>
</organism>
<dbReference type="RefSeq" id="WP_072607188.1">
    <property type="nucleotide sequence ID" value="NZ_CP018171.1"/>
</dbReference>
<dbReference type="AlphaFoldDB" id="A0A1L3SWK2"/>
<feature type="transmembrane region" description="Helical" evidence="1">
    <location>
        <begin position="117"/>
        <end position="139"/>
    </location>
</feature>
<keyword evidence="1" id="KW-0812">Transmembrane</keyword>
<evidence type="ECO:0008006" key="4">
    <source>
        <dbReference type="Google" id="ProtNLM"/>
    </source>
</evidence>
<dbReference type="KEGG" id="meso:BSQ44_21835"/>
<gene>
    <name evidence="2" type="ORF">BSQ44_21835</name>
</gene>
<keyword evidence="1" id="KW-1133">Transmembrane helix</keyword>
<evidence type="ECO:0000313" key="3">
    <source>
        <dbReference type="Proteomes" id="UP000182840"/>
    </source>
</evidence>
<protein>
    <recommendedName>
        <fullName evidence="4">DoxX family protein</fullName>
    </recommendedName>
</protein>
<evidence type="ECO:0000313" key="2">
    <source>
        <dbReference type="EMBL" id="APH73724.1"/>
    </source>
</evidence>
<sequence>MSGMVESVGRLHASVFGAVERALDGWFLGLLARFVFAAVLWMYFLNSARTKVGDGLLGFFAVSDNAYYQIALPAVEAAGGDVSKVSFIPWGAMVWAGTYAEFVLPVLIVLGLFARIAAIGMIAFILVQSIVDVTVHAVGPETIGSLFDRFPDAAIIDQRLLWVFPLVYIVVKGAGAVSLDALLWRARARPYGALAASAG</sequence>
<dbReference type="OrthoDB" id="121744at2"/>
<feature type="transmembrane region" description="Helical" evidence="1">
    <location>
        <begin position="25"/>
        <end position="44"/>
    </location>
</feature>
<keyword evidence="1" id="KW-0472">Membrane</keyword>
<dbReference type="EMBL" id="CP018171">
    <property type="protein sequence ID" value="APH73724.1"/>
    <property type="molecule type" value="Genomic_DNA"/>
</dbReference>
<proteinExistence type="predicted"/>
<reference evidence="3" key="1">
    <citation type="submission" date="2016-11" db="EMBL/GenBank/DDBJ databases">
        <title>Mesorhizobium oceanicum sp. nov., isolated from deep seawater in South China Sea.</title>
        <authorList>
            <person name="Fu G.-Y."/>
        </authorList>
    </citation>
    <scope>NUCLEOTIDE SEQUENCE [LARGE SCALE GENOMIC DNA]</scope>
    <source>
        <strain evidence="3">B7</strain>
    </source>
</reference>
<dbReference type="Proteomes" id="UP000182840">
    <property type="component" value="Chromosome"/>
</dbReference>
<evidence type="ECO:0000256" key="1">
    <source>
        <dbReference type="SAM" id="Phobius"/>
    </source>
</evidence>
<accession>A0A1L3SWK2</accession>
<feature type="transmembrane region" description="Helical" evidence="1">
    <location>
        <begin position="159"/>
        <end position="184"/>
    </location>
</feature>
<dbReference type="STRING" id="1670800.BSQ44_21835"/>
<feature type="transmembrane region" description="Helical" evidence="1">
    <location>
        <begin position="87"/>
        <end position="110"/>
    </location>
</feature>
<feature type="transmembrane region" description="Helical" evidence="1">
    <location>
        <begin position="56"/>
        <end position="75"/>
    </location>
</feature>
<keyword evidence="3" id="KW-1185">Reference proteome</keyword>
<dbReference type="GO" id="GO:0016020">
    <property type="term" value="C:membrane"/>
    <property type="evidence" value="ECO:0007669"/>
    <property type="project" value="UniProtKB-SubCell"/>
</dbReference>
<name>A0A1L3SWK2_9HYPH</name>